<dbReference type="InterPro" id="IPR015946">
    <property type="entry name" value="KH_dom-like_a/b"/>
</dbReference>
<dbReference type="Proteomes" id="UP000787635">
    <property type="component" value="Unassembled WGS sequence"/>
</dbReference>
<feature type="region of interest" description="Disordered" evidence="1">
    <location>
        <begin position="1"/>
        <end position="25"/>
    </location>
</feature>
<dbReference type="InterPro" id="IPR036102">
    <property type="entry name" value="OsmC/Ohrsf"/>
</dbReference>
<dbReference type="Pfam" id="PF02566">
    <property type="entry name" value="OsmC"/>
    <property type="match status" value="1"/>
</dbReference>
<organism evidence="2 3">
    <name type="scientific">Falsiroseomonas selenitidurans</name>
    <dbReference type="NCBI Taxonomy" id="2716335"/>
    <lineage>
        <taxon>Bacteria</taxon>
        <taxon>Pseudomonadati</taxon>
        <taxon>Pseudomonadota</taxon>
        <taxon>Alphaproteobacteria</taxon>
        <taxon>Acetobacterales</taxon>
        <taxon>Roseomonadaceae</taxon>
        <taxon>Falsiroseomonas</taxon>
    </lineage>
</organism>
<reference evidence="2 3" key="1">
    <citation type="submission" date="2020-03" db="EMBL/GenBank/DDBJ databases">
        <title>Roseomonas selenitidurans sp. nov. isolated from urban soil.</title>
        <authorList>
            <person name="Liu H."/>
        </authorList>
    </citation>
    <scope>NUCLEOTIDE SEQUENCE [LARGE SCALE GENOMIC DNA]</scope>
    <source>
        <strain evidence="2 3">BU-1</strain>
    </source>
</reference>
<dbReference type="InterPro" id="IPR019904">
    <property type="entry name" value="Peroxiredoxin_OsmC"/>
</dbReference>
<evidence type="ECO:0000313" key="3">
    <source>
        <dbReference type="Proteomes" id="UP000787635"/>
    </source>
</evidence>
<dbReference type="EMBL" id="JAAVNE010000034">
    <property type="protein sequence ID" value="NKC32924.1"/>
    <property type="molecule type" value="Genomic_DNA"/>
</dbReference>
<evidence type="ECO:0000313" key="2">
    <source>
        <dbReference type="EMBL" id="NKC32924.1"/>
    </source>
</evidence>
<dbReference type="SUPFAM" id="SSF82784">
    <property type="entry name" value="OsmC-like"/>
    <property type="match status" value="1"/>
</dbReference>
<accession>A0ABX1E6U3</accession>
<protein>
    <submittedName>
        <fullName evidence="2">OsmC family protein</fullName>
    </submittedName>
</protein>
<name>A0ABX1E6U3_9PROT</name>
<dbReference type="InterPro" id="IPR003718">
    <property type="entry name" value="OsmC/Ohr_fam"/>
</dbReference>
<dbReference type="NCBIfam" id="TIGR03562">
    <property type="entry name" value="osmo_induc_OsmC"/>
    <property type="match status" value="1"/>
</dbReference>
<dbReference type="PANTHER" id="PTHR42830">
    <property type="entry name" value="OSMOTICALLY INDUCIBLE FAMILY PROTEIN"/>
    <property type="match status" value="1"/>
</dbReference>
<sequence length="144" mass="14871">MASITRSGSAHWEGGGKDGTGHVSTQSGVLKEAPYGFNARFGDGRGTNPEELIAAAHAGCFTMALAFQLAGAGLTAERMDTAAKLSMEQVEGGFRIVRVALTLKAKVPGCEEATFQELAATAKANCPVSKVLNAEITLEATLEG</sequence>
<comment type="caution">
    <text evidence="2">The sequence shown here is derived from an EMBL/GenBank/DDBJ whole genome shotgun (WGS) entry which is preliminary data.</text>
</comment>
<dbReference type="PANTHER" id="PTHR42830:SF1">
    <property type="entry name" value="OSMOTICALLY INDUCIBLE FAMILY PROTEIN"/>
    <property type="match status" value="1"/>
</dbReference>
<dbReference type="Gene3D" id="3.30.300.20">
    <property type="match status" value="1"/>
</dbReference>
<evidence type="ECO:0000256" key="1">
    <source>
        <dbReference type="SAM" id="MobiDB-lite"/>
    </source>
</evidence>
<dbReference type="RefSeq" id="WP_168033565.1">
    <property type="nucleotide sequence ID" value="NZ_JAAVNE010000034.1"/>
</dbReference>
<dbReference type="InterPro" id="IPR052707">
    <property type="entry name" value="OsmC_Ohr_Peroxiredoxin"/>
</dbReference>
<keyword evidence="3" id="KW-1185">Reference proteome</keyword>
<proteinExistence type="predicted"/>
<gene>
    <name evidence="2" type="ORF">HEQ75_18815</name>
</gene>